<feature type="transmembrane region" description="Helical" evidence="1">
    <location>
        <begin position="57"/>
        <end position="79"/>
    </location>
</feature>
<evidence type="ECO:0000313" key="2">
    <source>
        <dbReference type="EMBL" id="SEG43314.1"/>
    </source>
</evidence>
<organism evidence="2 3">
    <name type="scientific">Bryocella elongata</name>
    <dbReference type="NCBI Taxonomy" id="863522"/>
    <lineage>
        <taxon>Bacteria</taxon>
        <taxon>Pseudomonadati</taxon>
        <taxon>Acidobacteriota</taxon>
        <taxon>Terriglobia</taxon>
        <taxon>Terriglobales</taxon>
        <taxon>Acidobacteriaceae</taxon>
        <taxon>Bryocella</taxon>
    </lineage>
</organism>
<protein>
    <submittedName>
        <fullName evidence="2">Uncharacterized protein</fullName>
    </submittedName>
</protein>
<keyword evidence="1" id="KW-0812">Transmembrane</keyword>
<evidence type="ECO:0000313" key="3">
    <source>
        <dbReference type="Proteomes" id="UP000236728"/>
    </source>
</evidence>
<proteinExistence type="predicted"/>
<gene>
    <name evidence="2" type="ORF">SAMN05421819_2907</name>
</gene>
<reference evidence="2 3" key="1">
    <citation type="submission" date="2016-10" db="EMBL/GenBank/DDBJ databases">
        <authorList>
            <person name="de Groot N.N."/>
        </authorList>
    </citation>
    <scope>NUCLEOTIDE SEQUENCE [LARGE SCALE GENOMIC DNA]</scope>
    <source>
        <strain evidence="2 3">DSM 22489</strain>
    </source>
</reference>
<name>A0A1H6A532_9BACT</name>
<sequence length="86" mass="9492">MDLDPSSPAQASLFEEGSGVADFTAAWTENSDRDAATREAEDRAAHALERRRMIRGLLLVGVIVLLASLARAGIGRAFYSGWWRQW</sequence>
<keyword evidence="1" id="KW-0472">Membrane</keyword>
<dbReference type="RefSeq" id="WP_103933789.1">
    <property type="nucleotide sequence ID" value="NZ_FNVA01000005.1"/>
</dbReference>
<dbReference type="AlphaFoldDB" id="A0A1H6A532"/>
<keyword evidence="3" id="KW-1185">Reference proteome</keyword>
<accession>A0A1H6A532</accession>
<dbReference type="EMBL" id="FNVA01000005">
    <property type="protein sequence ID" value="SEG43314.1"/>
    <property type="molecule type" value="Genomic_DNA"/>
</dbReference>
<evidence type="ECO:0000256" key="1">
    <source>
        <dbReference type="SAM" id="Phobius"/>
    </source>
</evidence>
<dbReference type="Proteomes" id="UP000236728">
    <property type="component" value="Unassembled WGS sequence"/>
</dbReference>
<keyword evidence="1" id="KW-1133">Transmembrane helix</keyword>